<dbReference type="InterPro" id="IPR020846">
    <property type="entry name" value="MFS_dom"/>
</dbReference>
<keyword evidence="2" id="KW-0813">Transport</keyword>
<name>A0ABP7FUG6_9ACTN</name>
<dbReference type="InterPro" id="IPR004736">
    <property type="entry name" value="MHS_symport"/>
</dbReference>
<evidence type="ECO:0000256" key="2">
    <source>
        <dbReference type="ARBA" id="ARBA00022448"/>
    </source>
</evidence>
<evidence type="ECO:0000259" key="9">
    <source>
        <dbReference type="PROSITE" id="PS50850"/>
    </source>
</evidence>
<reference evidence="11" key="1">
    <citation type="journal article" date="2019" name="Int. J. Syst. Evol. Microbiol.">
        <title>The Global Catalogue of Microorganisms (GCM) 10K type strain sequencing project: providing services to taxonomists for standard genome sequencing and annotation.</title>
        <authorList>
            <consortium name="The Broad Institute Genomics Platform"/>
            <consortium name="The Broad Institute Genome Sequencing Center for Infectious Disease"/>
            <person name="Wu L."/>
            <person name="Ma J."/>
        </authorList>
    </citation>
    <scope>NUCLEOTIDE SEQUENCE [LARGE SCALE GENOMIC DNA]</scope>
    <source>
        <strain evidence="11">JCM 17137</strain>
    </source>
</reference>
<feature type="transmembrane region" description="Helical" evidence="8">
    <location>
        <begin position="160"/>
        <end position="182"/>
    </location>
</feature>
<dbReference type="NCBIfam" id="TIGR00883">
    <property type="entry name" value="2A0106"/>
    <property type="match status" value="1"/>
</dbReference>
<dbReference type="RefSeq" id="WP_344971085.1">
    <property type="nucleotide sequence ID" value="NZ_BAABDD010000009.1"/>
</dbReference>
<feature type="transmembrane region" description="Helical" evidence="8">
    <location>
        <begin position="58"/>
        <end position="82"/>
    </location>
</feature>
<keyword evidence="7 8" id="KW-0472">Membrane</keyword>
<feature type="transmembrane region" description="Helical" evidence="8">
    <location>
        <begin position="322"/>
        <end position="341"/>
    </location>
</feature>
<feature type="transmembrane region" description="Helical" evidence="8">
    <location>
        <begin position="94"/>
        <end position="116"/>
    </location>
</feature>
<dbReference type="PANTHER" id="PTHR43045">
    <property type="entry name" value="SHIKIMATE TRANSPORTER"/>
    <property type="match status" value="1"/>
</dbReference>
<dbReference type="PANTHER" id="PTHR43045:SF1">
    <property type="entry name" value="SHIKIMATE TRANSPORTER"/>
    <property type="match status" value="1"/>
</dbReference>
<feature type="transmembrane region" description="Helical" evidence="8">
    <location>
        <begin position="33"/>
        <end position="52"/>
    </location>
</feature>
<sequence length="456" mass="47862">MSAEPSPGAVPKAQRGSFAKVVASSLIGTTVEWYDFFLYGSAAALVFGAVFFPDSDPLTGILLAFGTYAIGFVARPLGGLVFGHYGDRIGRKKLLVISLLMMGGATFAIGLLPTYATVGVAAPLLLIGLRLIQGFALGGEWGGAVLLVSEHGSASRRGFWASWPQAGVPCGNLLATAVLAVLAVVMSDASFESWGWRIPFLLSGVLVIVGLYVRMAVEESPVFTAAAQRAEQARARQEAAERAPLLEVLRHHWRQILVAMGVRLAENISYYVITAFILVYAVQQAGIDNSVVLNALLVAAAVQLVSIPIWGALSDRFGRRPVIAFGAISTGVWAFAFFPIIDSGGFVAVLVAAAVGLVLHAAMYGPQAAFFSELFGTRTRYSGASIGYQLASIVAGGLAPMIATWLLSQFGTALPVSMYVAVACVLTMVAVVVSAETRGRDLAGITGSTAQPEKVT</sequence>
<gene>
    <name evidence="10" type="ORF">GCM10022402_24760</name>
</gene>
<feature type="transmembrane region" description="Helical" evidence="8">
    <location>
        <begin position="268"/>
        <end position="285"/>
    </location>
</feature>
<evidence type="ECO:0000256" key="7">
    <source>
        <dbReference type="ARBA" id="ARBA00023136"/>
    </source>
</evidence>
<keyword evidence="5 8" id="KW-0812">Transmembrane</keyword>
<proteinExistence type="predicted"/>
<organism evidence="10 11">
    <name type="scientific">Salinactinospora qingdaonensis</name>
    <dbReference type="NCBI Taxonomy" id="702744"/>
    <lineage>
        <taxon>Bacteria</taxon>
        <taxon>Bacillati</taxon>
        <taxon>Actinomycetota</taxon>
        <taxon>Actinomycetes</taxon>
        <taxon>Streptosporangiales</taxon>
        <taxon>Nocardiopsidaceae</taxon>
        <taxon>Salinactinospora</taxon>
    </lineage>
</organism>
<comment type="caution">
    <text evidence="10">The sequence shown here is derived from an EMBL/GenBank/DDBJ whole genome shotgun (WGS) entry which is preliminary data.</text>
</comment>
<protein>
    <submittedName>
        <fullName evidence="10">MFS transporter</fullName>
    </submittedName>
</protein>
<keyword evidence="3" id="KW-1003">Cell membrane</keyword>
<keyword evidence="11" id="KW-1185">Reference proteome</keyword>
<feature type="transmembrane region" description="Helical" evidence="8">
    <location>
        <begin position="122"/>
        <end position="148"/>
    </location>
</feature>
<feature type="transmembrane region" description="Helical" evidence="8">
    <location>
        <begin position="347"/>
        <end position="365"/>
    </location>
</feature>
<evidence type="ECO:0000313" key="10">
    <source>
        <dbReference type="EMBL" id="GAA3744123.1"/>
    </source>
</evidence>
<dbReference type="EMBL" id="BAABDD010000009">
    <property type="protein sequence ID" value="GAA3744123.1"/>
    <property type="molecule type" value="Genomic_DNA"/>
</dbReference>
<evidence type="ECO:0000313" key="11">
    <source>
        <dbReference type="Proteomes" id="UP001500908"/>
    </source>
</evidence>
<dbReference type="SUPFAM" id="SSF103473">
    <property type="entry name" value="MFS general substrate transporter"/>
    <property type="match status" value="1"/>
</dbReference>
<comment type="subcellular location">
    <subcellularLocation>
        <location evidence="1">Cell inner membrane</location>
        <topology evidence="1">Multi-pass membrane protein</topology>
    </subcellularLocation>
</comment>
<evidence type="ECO:0000256" key="4">
    <source>
        <dbReference type="ARBA" id="ARBA00022519"/>
    </source>
</evidence>
<evidence type="ECO:0000256" key="6">
    <source>
        <dbReference type="ARBA" id="ARBA00022989"/>
    </source>
</evidence>
<evidence type="ECO:0000256" key="5">
    <source>
        <dbReference type="ARBA" id="ARBA00022692"/>
    </source>
</evidence>
<evidence type="ECO:0000256" key="1">
    <source>
        <dbReference type="ARBA" id="ARBA00004429"/>
    </source>
</evidence>
<dbReference type="Pfam" id="PF00083">
    <property type="entry name" value="Sugar_tr"/>
    <property type="match status" value="1"/>
</dbReference>
<dbReference type="CDD" id="cd17369">
    <property type="entry name" value="MFS_ShiA_like"/>
    <property type="match status" value="1"/>
</dbReference>
<dbReference type="InterPro" id="IPR036259">
    <property type="entry name" value="MFS_trans_sf"/>
</dbReference>
<dbReference type="PROSITE" id="PS00217">
    <property type="entry name" value="SUGAR_TRANSPORT_2"/>
    <property type="match status" value="1"/>
</dbReference>
<keyword evidence="6 8" id="KW-1133">Transmembrane helix</keyword>
<dbReference type="InterPro" id="IPR005829">
    <property type="entry name" value="Sugar_transporter_CS"/>
</dbReference>
<feature type="transmembrane region" description="Helical" evidence="8">
    <location>
        <begin position="291"/>
        <end position="310"/>
    </location>
</feature>
<evidence type="ECO:0000256" key="3">
    <source>
        <dbReference type="ARBA" id="ARBA00022475"/>
    </source>
</evidence>
<dbReference type="Proteomes" id="UP001500908">
    <property type="component" value="Unassembled WGS sequence"/>
</dbReference>
<feature type="transmembrane region" description="Helical" evidence="8">
    <location>
        <begin position="386"/>
        <end position="407"/>
    </location>
</feature>
<feature type="transmembrane region" description="Helical" evidence="8">
    <location>
        <begin position="194"/>
        <end position="213"/>
    </location>
</feature>
<accession>A0ABP7FUG6</accession>
<dbReference type="PROSITE" id="PS50850">
    <property type="entry name" value="MFS"/>
    <property type="match status" value="1"/>
</dbReference>
<dbReference type="Gene3D" id="1.20.1250.20">
    <property type="entry name" value="MFS general substrate transporter like domains"/>
    <property type="match status" value="2"/>
</dbReference>
<feature type="transmembrane region" description="Helical" evidence="8">
    <location>
        <begin position="413"/>
        <end position="433"/>
    </location>
</feature>
<dbReference type="InterPro" id="IPR005828">
    <property type="entry name" value="MFS_sugar_transport-like"/>
</dbReference>
<evidence type="ECO:0000256" key="8">
    <source>
        <dbReference type="SAM" id="Phobius"/>
    </source>
</evidence>
<keyword evidence="4" id="KW-0997">Cell inner membrane</keyword>
<feature type="domain" description="Major facilitator superfamily (MFS) profile" evidence="9">
    <location>
        <begin position="21"/>
        <end position="438"/>
    </location>
</feature>